<gene>
    <name evidence="2" type="ORF">SporoS204_12945</name>
</gene>
<accession>A0ABN4YWU8</accession>
<dbReference type="InterPro" id="IPR011008">
    <property type="entry name" value="Dimeric_a/b-barrel"/>
</dbReference>
<reference evidence="2 3" key="1">
    <citation type="submission" date="2016-04" db="EMBL/GenBank/DDBJ databases">
        <title>Comparative Genomics and Epigenetics of Sporosarcina ureae.</title>
        <authorList>
            <person name="Oliver A.S."/>
            <person name="Cooper K.K."/>
        </authorList>
    </citation>
    <scope>NUCLEOTIDE SEQUENCE [LARGE SCALE GENOMIC DNA]</scope>
    <source>
        <strain evidence="2 3">S204</strain>
    </source>
</reference>
<dbReference type="InterPro" id="IPR050404">
    <property type="entry name" value="Heme-degrading_MO"/>
</dbReference>
<dbReference type="PANTHER" id="PTHR34474:SF4">
    <property type="entry name" value="HEME OXYGENASE (STAPHYLOBILIN-PRODUCING) 1"/>
    <property type="match status" value="1"/>
</dbReference>
<keyword evidence="3" id="KW-1185">Reference proteome</keyword>
<protein>
    <recommendedName>
        <fullName evidence="1">ABM domain-containing protein</fullName>
    </recommendedName>
</protein>
<proteinExistence type="predicted"/>
<dbReference type="EMBL" id="CP015108">
    <property type="protein sequence ID" value="ARF15769.1"/>
    <property type="molecule type" value="Genomic_DNA"/>
</dbReference>
<evidence type="ECO:0000313" key="2">
    <source>
        <dbReference type="EMBL" id="ARF15769.1"/>
    </source>
</evidence>
<dbReference type="Gene3D" id="3.30.70.100">
    <property type="match status" value="1"/>
</dbReference>
<dbReference type="SUPFAM" id="SSF54909">
    <property type="entry name" value="Dimeric alpha+beta barrel"/>
    <property type="match status" value="1"/>
</dbReference>
<dbReference type="Proteomes" id="UP000192486">
    <property type="component" value="Chromosome"/>
</dbReference>
<dbReference type="InterPro" id="IPR007138">
    <property type="entry name" value="ABM_dom"/>
</dbReference>
<dbReference type="Pfam" id="PF03992">
    <property type="entry name" value="ABM"/>
    <property type="match status" value="1"/>
</dbReference>
<evidence type="ECO:0000313" key="3">
    <source>
        <dbReference type="Proteomes" id="UP000192486"/>
    </source>
</evidence>
<name>A0ABN4YWU8_SPOUR</name>
<dbReference type="PANTHER" id="PTHR34474">
    <property type="entry name" value="SIGNAL TRANSDUCTION PROTEIN TRAP"/>
    <property type="match status" value="1"/>
</dbReference>
<sequence length="109" mass="12429">MIAINTIYVEKGKGEQVTARFAKAKSVHTFEGFIRMEVLLNGDNEEHDEIKVCTTWEDRQFFDSWLHSRENAKTHDVKAPTVSSPILGNELKTFDVKVQHLPAEAVETK</sequence>
<organism evidence="2 3">
    <name type="scientific">Sporosarcina ureae</name>
    <dbReference type="NCBI Taxonomy" id="1571"/>
    <lineage>
        <taxon>Bacteria</taxon>
        <taxon>Bacillati</taxon>
        <taxon>Bacillota</taxon>
        <taxon>Bacilli</taxon>
        <taxon>Bacillales</taxon>
        <taxon>Caryophanaceae</taxon>
        <taxon>Sporosarcina</taxon>
    </lineage>
</organism>
<dbReference type="PROSITE" id="PS51725">
    <property type="entry name" value="ABM"/>
    <property type="match status" value="1"/>
</dbReference>
<feature type="domain" description="ABM" evidence="1">
    <location>
        <begin position="1"/>
        <end position="91"/>
    </location>
</feature>
<evidence type="ECO:0000259" key="1">
    <source>
        <dbReference type="PROSITE" id="PS51725"/>
    </source>
</evidence>